<evidence type="ECO:0000313" key="3">
    <source>
        <dbReference type="Proteomes" id="UP001258017"/>
    </source>
</evidence>
<proteinExistence type="predicted"/>
<organism evidence="2 3">
    <name type="scientific">Odynerus spinipes</name>
    <dbReference type="NCBI Taxonomy" id="1348599"/>
    <lineage>
        <taxon>Eukaryota</taxon>
        <taxon>Metazoa</taxon>
        <taxon>Ecdysozoa</taxon>
        <taxon>Arthropoda</taxon>
        <taxon>Hexapoda</taxon>
        <taxon>Insecta</taxon>
        <taxon>Pterygota</taxon>
        <taxon>Neoptera</taxon>
        <taxon>Endopterygota</taxon>
        <taxon>Hymenoptera</taxon>
        <taxon>Apocrita</taxon>
        <taxon>Aculeata</taxon>
        <taxon>Vespoidea</taxon>
        <taxon>Vespidae</taxon>
        <taxon>Eumeninae</taxon>
        <taxon>Odynerus</taxon>
    </lineage>
</organism>
<accession>A0AAD9VV62</accession>
<name>A0AAD9VV62_9HYME</name>
<keyword evidence="1" id="KW-0732">Signal</keyword>
<feature type="chain" id="PRO_5042187824" evidence="1">
    <location>
        <begin position="35"/>
        <end position="136"/>
    </location>
</feature>
<evidence type="ECO:0000256" key="1">
    <source>
        <dbReference type="SAM" id="SignalP"/>
    </source>
</evidence>
<sequence>MTTKYEVPAKSRFLTTLLVLSVLVTVLVPEPAQARPSGIISRRKRVSDQRLAELETLLGLSKIKGIVITVPVAFGVVDPAKIGRKRRSTSDDSSNKLREILQIDGRDSIFLPEENNEILSLPLKDTSDRLENEKQY</sequence>
<feature type="signal peptide" evidence="1">
    <location>
        <begin position="1"/>
        <end position="34"/>
    </location>
</feature>
<gene>
    <name evidence="2" type="ORF">KPH14_004235</name>
</gene>
<keyword evidence="3" id="KW-1185">Reference proteome</keyword>
<dbReference type="AlphaFoldDB" id="A0AAD9VV62"/>
<comment type="caution">
    <text evidence="2">The sequence shown here is derived from an EMBL/GenBank/DDBJ whole genome shotgun (WGS) entry which is preliminary data.</text>
</comment>
<dbReference type="Proteomes" id="UP001258017">
    <property type="component" value="Unassembled WGS sequence"/>
</dbReference>
<reference evidence="2" key="1">
    <citation type="submission" date="2021-08" db="EMBL/GenBank/DDBJ databases">
        <authorList>
            <person name="Misof B."/>
            <person name="Oliver O."/>
            <person name="Podsiadlowski L."/>
            <person name="Donath A."/>
            <person name="Peters R."/>
            <person name="Mayer C."/>
            <person name="Rust J."/>
            <person name="Gunkel S."/>
            <person name="Lesny P."/>
            <person name="Martin S."/>
            <person name="Oeyen J.P."/>
            <person name="Petersen M."/>
            <person name="Panagiotis P."/>
            <person name="Wilbrandt J."/>
            <person name="Tanja T."/>
        </authorList>
    </citation>
    <scope>NUCLEOTIDE SEQUENCE</scope>
    <source>
        <strain evidence="2">GBR_01_08_01A</strain>
        <tissue evidence="2">Thorax + abdomen</tissue>
    </source>
</reference>
<reference evidence="2" key="2">
    <citation type="journal article" date="2023" name="Commun. Biol.">
        <title>Intrasexual cuticular hydrocarbon dimorphism in a wasp sheds light on hydrocarbon biosynthesis genes in Hymenoptera.</title>
        <authorList>
            <person name="Moris V.C."/>
            <person name="Podsiadlowski L."/>
            <person name="Martin S."/>
            <person name="Oeyen J.P."/>
            <person name="Donath A."/>
            <person name="Petersen M."/>
            <person name="Wilbrandt J."/>
            <person name="Misof B."/>
            <person name="Liedtke D."/>
            <person name="Thamm M."/>
            <person name="Scheiner R."/>
            <person name="Schmitt T."/>
            <person name="Niehuis O."/>
        </authorList>
    </citation>
    <scope>NUCLEOTIDE SEQUENCE</scope>
    <source>
        <strain evidence="2">GBR_01_08_01A</strain>
    </source>
</reference>
<evidence type="ECO:0000313" key="2">
    <source>
        <dbReference type="EMBL" id="KAK2588196.1"/>
    </source>
</evidence>
<dbReference type="EMBL" id="JAIFRP010000006">
    <property type="protein sequence ID" value="KAK2588196.1"/>
    <property type="molecule type" value="Genomic_DNA"/>
</dbReference>
<protein>
    <submittedName>
        <fullName evidence="2">Uncharacterized protein</fullName>
    </submittedName>
</protein>